<keyword evidence="1" id="KW-0472">Membrane</keyword>
<feature type="transmembrane region" description="Helical" evidence="1">
    <location>
        <begin position="51"/>
        <end position="72"/>
    </location>
</feature>
<dbReference type="InParanoid" id="A0A1X7UES5"/>
<evidence type="ECO:0000256" key="1">
    <source>
        <dbReference type="SAM" id="Phobius"/>
    </source>
</evidence>
<dbReference type="AlphaFoldDB" id="A0A1X7UES5"/>
<evidence type="ECO:0000313" key="2">
    <source>
        <dbReference type="EnsemblMetazoa" id="Aqu2.1.25991_001"/>
    </source>
</evidence>
<organism evidence="2">
    <name type="scientific">Amphimedon queenslandica</name>
    <name type="common">Sponge</name>
    <dbReference type="NCBI Taxonomy" id="400682"/>
    <lineage>
        <taxon>Eukaryota</taxon>
        <taxon>Metazoa</taxon>
        <taxon>Porifera</taxon>
        <taxon>Demospongiae</taxon>
        <taxon>Heteroscleromorpha</taxon>
        <taxon>Haplosclerida</taxon>
        <taxon>Niphatidae</taxon>
        <taxon>Amphimedon</taxon>
    </lineage>
</organism>
<keyword evidence="1" id="KW-0812">Transmembrane</keyword>
<name>A0A1X7UES5_AMPQE</name>
<keyword evidence="1" id="KW-1133">Transmembrane helix</keyword>
<accession>A0A1X7UES5</accession>
<reference evidence="2" key="1">
    <citation type="submission" date="2017-05" db="UniProtKB">
        <authorList>
            <consortium name="EnsemblMetazoa"/>
        </authorList>
    </citation>
    <scope>IDENTIFICATION</scope>
</reference>
<proteinExistence type="predicted"/>
<dbReference type="EnsemblMetazoa" id="Aqu2.1.25991_001">
    <property type="protein sequence ID" value="Aqu2.1.25991_001"/>
    <property type="gene ID" value="Aqu2.1.25991"/>
</dbReference>
<protein>
    <submittedName>
        <fullName evidence="2">Uncharacterized protein</fullName>
    </submittedName>
</protein>
<sequence length="74" mass="8648">MTRTHPLPSSFEKLFHHKYHTDMMSHAFLYVDTGNCHVSLYKNEFKNFKPIVPYHIVVAIAVLMIIVLGHICQH</sequence>